<dbReference type="PANTHER" id="PTHR28259">
    <property type="entry name" value="FLUORIDE EXPORT PROTEIN 1-RELATED"/>
    <property type="match status" value="1"/>
</dbReference>
<feature type="transmembrane region" description="Helical" evidence="10">
    <location>
        <begin position="37"/>
        <end position="55"/>
    </location>
</feature>
<gene>
    <name evidence="10" type="primary">fluC</name>
    <name evidence="10" type="synonym">crcB</name>
    <name evidence="11" type="ORF">SAMN02745225_01143</name>
</gene>
<comment type="subcellular location">
    <subcellularLocation>
        <location evidence="1 10">Cell membrane</location>
        <topology evidence="1 10">Multi-pass membrane protein</topology>
    </subcellularLocation>
</comment>
<dbReference type="HAMAP" id="MF_00454">
    <property type="entry name" value="FluC"/>
    <property type="match status" value="1"/>
</dbReference>
<dbReference type="GO" id="GO:0140114">
    <property type="term" value="P:cellular detoxification of fluoride"/>
    <property type="evidence" value="ECO:0007669"/>
    <property type="project" value="UniProtKB-UniRule"/>
</dbReference>
<dbReference type="GO" id="GO:0062054">
    <property type="term" value="F:fluoride channel activity"/>
    <property type="evidence" value="ECO:0007669"/>
    <property type="project" value="UniProtKB-UniRule"/>
</dbReference>
<feature type="transmembrane region" description="Helical" evidence="10">
    <location>
        <begin position="103"/>
        <end position="122"/>
    </location>
</feature>
<dbReference type="STRING" id="1121881.SAMN02745225_01143"/>
<dbReference type="InterPro" id="IPR003691">
    <property type="entry name" value="FluC"/>
</dbReference>
<keyword evidence="10" id="KW-0915">Sodium</keyword>
<evidence type="ECO:0000256" key="3">
    <source>
        <dbReference type="ARBA" id="ARBA00022692"/>
    </source>
</evidence>
<name>A0A1M4V0C4_9ACTN</name>
<accession>A0A1M4V0C4</accession>
<keyword evidence="10" id="KW-0479">Metal-binding</keyword>
<feature type="binding site" evidence="10">
    <location>
        <position position="81"/>
    </location>
    <ligand>
        <name>Na(+)</name>
        <dbReference type="ChEBI" id="CHEBI:29101"/>
        <note>structural</note>
    </ligand>
</feature>
<dbReference type="Proteomes" id="UP000184295">
    <property type="component" value="Unassembled WGS sequence"/>
</dbReference>
<evidence type="ECO:0000256" key="4">
    <source>
        <dbReference type="ARBA" id="ARBA00022989"/>
    </source>
</evidence>
<feature type="transmembrane region" description="Helical" evidence="10">
    <location>
        <begin position="6"/>
        <end position="25"/>
    </location>
</feature>
<evidence type="ECO:0000313" key="12">
    <source>
        <dbReference type="Proteomes" id="UP000184295"/>
    </source>
</evidence>
<evidence type="ECO:0000256" key="10">
    <source>
        <dbReference type="HAMAP-Rule" id="MF_00454"/>
    </source>
</evidence>
<evidence type="ECO:0000256" key="7">
    <source>
        <dbReference type="ARBA" id="ARBA00035120"/>
    </source>
</evidence>
<dbReference type="EMBL" id="FQUL01000013">
    <property type="protein sequence ID" value="SHE62369.1"/>
    <property type="molecule type" value="Genomic_DNA"/>
</dbReference>
<evidence type="ECO:0000256" key="1">
    <source>
        <dbReference type="ARBA" id="ARBA00004651"/>
    </source>
</evidence>
<keyword evidence="6 10" id="KW-0407">Ion channel</keyword>
<comment type="function">
    <text evidence="9 10">Fluoride-specific ion channel. Important for reducing fluoride concentration in the cell, thus reducing its toxicity.</text>
</comment>
<feature type="binding site" evidence="10">
    <location>
        <position position="78"/>
    </location>
    <ligand>
        <name>Na(+)</name>
        <dbReference type="ChEBI" id="CHEBI:29101"/>
        <note>structural</note>
    </ligand>
</feature>
<keyword evidence="4 10" id="KW-1133">Transmembrane helix</keyword>
<comment type="catalytic activity">
    <reaction evidence="8">
        <text>fluoride(in) = fluoride(out)</text>
        <dbReference type="Rhea" id="RHEA:76159"/>
        <dbReference type="ChEBI" id="CHEBI:17051"/>
    </reaction>
    <physiologicalReaction direction="left-to-right" evidence="8">
        <dbReference type="Rhea" id="RHEA:76160"/>
    </physiologicalReaction>
</comment>
<keyword evidence="2 10" id="KW-1003">Cell membrane</keyword>
<evidence type="ECO:0000256" key="6">
    <source>
        <dbReference type="ARBA" id="ARBA00023303"/>
    </source>
</evidence>
<dbReference type="GO" id="GO:0005886">
    <property type="term" value="C:plasma membrane"/>
    <property type="evidence" value="ECO:0007669"/>
    <property type="project" value="UniProtKB-SubCell"/>
</dbReference>
<comment type="activity regulation">
    <text evidence="10">Na(+) is not transported, but it plays an essential structural role and its presence is essential for fluoride channel function.</text>
</comment>
<evidence type="ECO:0000256" key="5">
    <source>
        <dbReference type="ARBA" id="ARBA00023136"/>
    </source>
</evidence>
<dbReference type="Pfam" id="PF02537">
    <property type="entry name" value="CRCB"/>
    <property type="match status" value="1"/>
</dbReference>
<proteinExistence type="inferred from homology"/>
<keyword evidence="5 10" id="KW-0472">Membrane</keyword>
<evidence type="ECO:0000256" key="8">
    <source>
        <dbReference type="ARBA" id="ARBA00035585"/>
    </source>
</evidence>
<keyword evidence="3 10" id="KW-0812">Transmembrane</keyword>
<comment type="similarity">
    <text evidence="7 10">Belongs to the fluoride channel Fluc/FEX (TC 1.A.43) family.</text>
</comment>
<evidence type="ECO:0000256" key="2">
    <source>
        <dbReference type="ARBA" id="ARBA00022475"/>
    </source>
</evidence>
<sequence>MMTDVLRAVLIGAFGGTGAVSRYMLDRFVQTRTSSYFPFGTLTVNLIGAAALGAVDALGSISELSKLIASVLGVGFLGGFTTFSTLIYESFAMLTQRGTRLSGFANLAGSIALGLTAYLAVFELVRRA</sequence>
<dbReference type="AlphaFoldDB" id="A0A1M4V0C4"/>
<feature type="transmembrane region" description="Helical" evidence="10">
    <location>
        <begin position="67"/>
        <end position="91"/>
    </location>
</feature>
<keyword evidence="12" id="KW-1185">Reference proteome</keyword>
<keyword evidence="10" id="KW-0406">Ion transport</keyword>
<dbReference type="GO" id="GO:0046872">
    <property type="term" value="F:metal ion binding"/>
    <property type="evidence" value="ECO:0007669"/>
    <property type="project" value="UniProtKB-KW"/>
</dbReference>
<evidence type="ECO:0000256" key="9">
    <source>
        <dbReference type="ARBA" id="ARBA00049940"/>
    </source>
</evidence>
<reference evidence="12" key="1">
    <citation type="submission" date="2016-11" db="EMBL/GenBank/DDBJ databases">
        <authorList>
            <person name="Varghese N."/>
            <person name="Submissions S."/>
        </authorList>
    </citation>
    <scope>NUCLEOTIDE SEQUENCE [LARGE SCALE GENOMIC DNA]</scope>
    <source>
        <strain evidence="12">DSM 19514</strain>
    </source>
</reference>
<dbReference type="PANTHER" id="PTHR28259:SF1">
    <property type="entry name" value="FLUORIDE EXPORT PROTEIN 1-RELATED"/>
    <property type="match status" value="1"/>
</dbReference>
<organism evidence="11 12">
    <name type="scientific">Ferrithrix thermotolerans DSM 19514</name>
    <dbReference type="NCBI Taxonomy" id="1121881"/>
    <lineage>
        <taxon>Bacteria</taxon>
        <taxon>Bacillati</taxon>
        <taxon>Actinomycetota</taxon>
        <taxon>Acidimicrobiia</taxon>
        <taxon>Acidimicrobiales</taxon>
        <taxon>Acidimicrobiaceae</taxon>
        <taxon>Ferrithrix</taxon>
    </lineage>
</organism>
<evidence type="ECO:0000313" key="11">
    <source>
        <dbReference type="EMBL" id="SHE62369.1"/>
    </source>
</evidence>
<protein>
    <recommendedName>
        <fullName evidence="10">Fluoride-specific ion channel FluC</fullName>
    </recommendedName>
</protein>
<keyword evidence="10" id="KW-0813">Transport</keyword>